<gene>
    <name evidence="2" type="ORF">WFZ86_13195</name>
</gene>
<feature type="chain" id="PRO_5047535981" description="Lipoprotein" evidence="1">
    <location>
        <begin position="21"/>
        <end position="172"/>
    </location>
</feature>
<keyword evidence="3" id="KW-1185">Reference proteome</keyword>
<dbReference type="EMBL" id="JBCGDP010000013">
    <property type="protein sequence ID" value="MEM0577458.1"/>
    <property type="molecule type" value="Genomic_DNA"/>
</dbReference>
<evidence type="ECO:0000256" key="1">
    <source>
        <dbReference type="SAM" id="SignalP"/>
    </source>
</evidence>
<comment type="caution">
    <text evidence="2">The sequence shown here is derived from an EMBL/GenBank/DDBJ whole genome shotgun (WGS) entry which is preliminary data.</text>
</comment>
<dbReference type="Proteomes" id="UP001468798">
    <property type="component" value="Unassembled WGS sequence"/>
</dbReference>
<reference evidence="2 3" key="1">
    <citation type="submission" date="2024-03" db="EMBL/GenBank/DDBJ databases">
        <title>Two novel species of the genus Flavobacterium exhibiting potentially degradation of complex polysaccharides.</title>
        <authorList>
            <person name="Lian X."/>
        </authorList>
    </citation>
    <scope>NUCLEOTIDE SEQUENCE [LARGE SCALE GENOMIC DNA]</scope>
    <source>
        <strain evidence="2 3">N6</strain>
    </source>
</reference>
<evidence type="ECO:0000313" key="3">
    <source>
        <dbReference type="Proteomes" id="UP001468798"/>
    </source>
</evidence>
<feature type="signal peptide" evidence="1">
    <location>
        <begin position="1"/>
        <end position="20"/>
    </location>
</feature>
<dbReference type="PROSITE" id="PS51257">
    <property type="entry name" value="PROKAR_LIPOPROTEIN"/>
    <property type="match status" value="1"/>
</dbReference>
<evidence type="ECO:0000313" key="2">
    <source>
        <dbReference type="EMBL" id="MEM0577458.1"/>
    </source>
</evidence>
<name>A0ABU9NS24_9FLAO</name>
<proteinExistence type="predicted"/>
<evidence type="ECO:0008006" key="4">
    <source>
        <dbReference type="Google" id="ProtNLM"/>
    </source>
</evidence>
<organism evidence="2 3">
    <name type="scientific">Flavobacterium polysaccharolyticum</name>
    <dbReference type="NCBI Taxonomy" id="3133148"/>
    <lineage>
        <taxon>Bacteria</taxon>
        <taxon>Pseudomonadati</taxon>
        <taxon>Bacteroidota</taxon>
        <taxon>Flavobacteriia</taxon>
        <taxon>Flavobacteriales</taxon>
        <taxon>Flavobacteriaceae</taxon>
        <taxon>Flavobacterium</taxon>
    </lineage>
</organism>
<accession>A0ABU9NS24</accession>
<protein>
    <recommendedName>
        <fullName evidence="4">Lipoprotein</fullName>
    </recommendedName>
</protein>
<sequence>MKAFFPTIYFMLLAILGCYSQNNTSKTNTFPTIATLTNWANYNSQQKFDLEIRALGFKFEVKEAETSSIAYTYIRKVVIDGVNYTDRIVYRITNDNSASIITLVTASTDLVTLYNPQLTAFKNVKCETPMAKDKNTSCNCYENKTHAIDLCDERVKLTMGDGNKYFVSVAKI</sequence>
<dbReference type="RefSeq" id="WP_342692357.1">
    <property type="nucleotide sequence ID" value="NZ_JBCGDP010000013.1"/>
</dbReference>
<keyword evidence="1" id="KW-0732">Signal</keyword>